<keyword evidence="2" id="KW-1185">Reference proteome</keyword>
<proteinExistence type="predicted"/>
<evidence type="ECO:0000313" key="1">
    <source>
        <dbReference type="EMBL" id="GIJ52347.1"/>
    </source>
</evidence>
<dbReference type="EMBL" id="BOPF01000076">
    <property type="protein sequence ID" value="GIJ52347.1"/>
    <property type="molecule type" value="Genomic_DNA"/>
</dbReference>
<evidence type="ECO:0000313" key="2">
    <source>
        <dbReference type="Proteomes" id="UP000619260"/>
    </source>
</evidence>
<gene>
    <name evidence="1" type="ORF">Val02_92330</name>
</gene>
<dbReference type="RefSeq" id="WP_203905745.1">
    <property type="nucleotide sequence ID" value="NZ_BOPF01000076.1"/>
</dbReference>
<dbReference type="InterPro" id="IPR046179">
    <property type="entry name" value="DUF6188"/>
</dbReference>
<name>A0A8J4DXR7_9ACTN</name>
<dbReference type="Proteomes" id="UP000619260">
    <property type="component" value="Unassembled WGS sequence"/>
</dbReference>
<comment type="caution">
    <text evidence="1">The sequence shown here is derived from an EMBL/GenBank/DDBJ whole genome shotgun (WGS) entry which is preliminary data.</text>
</comment>
<protein>
    <submittedName>
        <fullName evidence="1">Uncharacterized protein</fullName>
    </submittedName>
</protein>
<reference evidence="1" key="1">
    <citation type="submission" date="2021-01" db="EMBL/GenBank/DDBJ databases">
        <title>Whole genome shotgun sequence of Virgisporangium aliadipatigenens NBRC 105644.</title>
        <authorList>
            <person name="Komaki H."/>
            <person name="Tamura T."/>
        </authorList>
    </citation>
    <scope>NUCLEOTIDE SEQUENCE</scope>
    <source>
        <strain evidence="1">NBRC 105644</strain>
    </source>
</reference>
<dbReference type="AlphaFoldDB" id="A0A8J4DXR7"/>
<organism evidence="1 2">
    <name type="scientific">Virgisporangium aliadipatigenens</name>
    <dbReference type="NCBI Taxonomy" id="741659"/>
    <lineage>
        <taxon>Bacteria</taxon>
        <taxon>Bacillati</taxon>
        <taxon>Actinomycetota</taxon>
        <taxon>Actinomycetes</taxon>
        <taxon>Micromonosporales</taxon>
        <taxon>Micromonosporaceae</taxon>
        <taxon>Virgisporangium</taxon>
    </lineage>
</organism>
<dbReference type="Pfam" id="PF19686">
    <property type="entry name" value="DUF6188"/>
    <property type="match status" value="1"/>
</dbReference>
<sequence length="127" mass="13687">MRVPTALVGCAVYRTAFDQQVRLLLVDSGRVDAELVIETTLMLRDTAGTWHHLEPGTGAALAPVLDLFGHTVRLVEVRGAGALLMAFDSGMELRVYPHPHYESWDLTGTGVAPITVGPGGHPDWDGQ</sequence>
<accession>A0A8J4DXR7</accession>